<dbReference type="PROSITE" id="PS00141">
    <property type="entry name" value="ASP_PROTEASE"/>
    <property type="match status" value="1"/>
</dbReference>
<comment type="caution">
    <text evidence="2">The sequence shown here is derived from an EMBL/GenBank/DDBJ whole genome shotgun (WGS) entry which is preliminary data.</text>
</comment>
<dbReference type="EMBL" id="JARJLG010000200">
    <property type="protein sequence ID" value="KAJ7729069.1"/>
    <property type="molecule type" value="Genomic_DNA"/>
</dbReference>
<name>A0AAD7HV68_9AGAR</name>
<feature type="region of interest" description="Disordered" evidence="1">
    <location>
        <begin position="1"/>
        <end position="73"/>
    </location>
</feature>
<proteinExistence type="predicted"/>
<dbReference type="GO" id="GO:0004190">
    <property type="term" value="F:aspartic-type endopeptidase activity"/>
    <property type="evidence" value="ECO:0007669"/>
    <property type="project" value="InterPro"/>
</dbReference>
<protein>
    <submittedName>
        <fullName evidence="2">Uncharacterized protein</fullName>
    </submittedName>
</protein>
<reference evidence="2" key="1">
    <citation type="submission" date="2023-03" db="EMBL/GenBank/DDBJ databases">
        <title>Massive genome expansion in bonnet fungi (Mycena s.s.) driven by repeated elements and novel gene families across ecological guilds.</title>
        <authorList>
            <consortium name="Lawrence Berkeley National Laboratory"/>
            <person name="Harder C.B."/>
            <person name="Miyauchi S."/>
            <person name="Viragh M."/>
            <person name="Kuo A."/>
            <person name="Thoen E."/>
            <person name="Andreopoulos B."/>
            <person name="Lu D."/>
            <person name="Skrede I."/>
            <person name="Drula E."/>
            <person name="Henrissat B."/>
            <person name="Morin E."/>
            <person name="Kohler A."/>
            <person name="Barry K."/>
            <person name="LaButti K."/>
            <person name="Morin E."/>
            <person name="Salamov A."/>
            <person name="Lipzen A."/>
            <person name="Mereny Z."/>
            <person name="Hegedus B."/>
            <person name="Baldrian P."/>
            <person name="Stursova M."/>
            <person name="Weitz H."/>
            <person name="Taylor A."/>
            <person name="Grigoriev I.V."/>
            <person name="Nagy L.G."/>
            <person name="Martin F."/>
            <person name="Kauserud H."/>
        </authorList>
    </citation>
    <scope>NUCLEOTIDE SEQUENCE</scope>
    <source>
        <strain evidence="2">CBHHK188m</strain>
    </source>
</reference>
<organism evidence="2 3">
    <name type="scientific">Mycena maculata</name>
    <dbReference type="NCBI Taxonomy" id="230809"/>
    <lineage>
        <taxon>Eukaryota</taxon>
        <taxon>Fungi</taxon>
        <taxon>Dikarya</taxon>
        <taxon>Basidiomycota</taxon>
        <taxon>Agaricomycotina</taxon>
        <taxon>Agaricomycetes</taxon>
        <taxon>Agaricomycetidae</taxon>
        <taxon>Agaricales</taxon>
        <taxon>Marasmiineae</taxon>
        <taxon>Mycenaceae</taxon>
        <taxon>Mycena</taxon>
    </lineage>
</organism>
<evidence type="ECO:0000256" key="1">
    <source>
        <dbReference type="SAM" id="MobiDB-lite"/>
    </source>
</evidence>
<dbReference type="Proteomes" id="UP001215280">
    <property type="component" value="Unassembled WGS sequence"/>
</dbReference>
<evidence type="ECO:0000313" key="3">
    <source>
        <dbReference type="Proteomes" id="UP001215280"/>
    </source>
</evidence>
<evidence type="ECO:0000313" key="2">
    <source>
        <dbReference type="EMBL" id="KAJ7729069.1"/>
    </source>
</evidence>
<keyword evidence="3" id="KW-1185">Reference proteome</keyword>
<feature type="compositionally biased region" description="Basic and acidic residues" evidence="1">
    <location>
        <begin position="1"/>
        <end position="12"/>
    </location>
</feature>
<feature type="compositionally biased region" description="Low complexity" evidence="1">
    <location>
        <begin position="25"/>
        <end position="37"/>
    </location>
</feature>
<sequence length="261" mass="27737">MEFIRKAEETGEVHAASSPGAPFMAPSLRSASSDASSTFLPSVSSRKGHRKQKSSTGSTDKGSPLARDMGSVTHVPKRAELNRVIGADMEKPLTEIDGIPCAGVRITHGTMSGLMAWRFVVRLDASAPRTKRLSSMRPAVVVNFILDTGSESSYVPPAALTALNYLGDTNPGAEVTLLVQGVKTKCKVAHPDEAGRVGLSFMTAGSLTYYFDASLVAPVLYDGSGERPARVPRTIRAEDLPRGSWVALVKAKILAIFGLSH</sequence>
<dbReference type="InterPro" id="IPR001969">
    <property type="entry name" value="Aspartic_peptidase_AS"/>
</dbReference>
<accession>A0AAD7HV68</accession>
<dbReference type="GO" id="GO:0006508">
    <property type="term" value="P:proteolysis"/>
    <property type="evidence" value="ECO:0007669"/>
    <property type="project" value="InterPro"/>
</dbReference>
<dbReference type="AlphaFoldDB" id="A0AAD7HV68"/>
<gene>
    <name evidence="2" type="ORF">DFH07DRAFT_217890</name>
</gene>